<keyword evidence="2 3" id="KW-0040">ANK repeat</keyword>
<evidence type="ECO:0000256" key="2">
    <source>
        <dbReference type="ARBA" id="ARBA00023043"/>
    </source>
</evidence>
<dbReference type="Proteomes" id="UP001168821">
    <property type="component" value="Unassembled WGS sequence"/>
</dbReference>
<keyword evidence="5" id="KW-1185">Reference proteome</keyword>
<dbReference type="PROSITE" id="PS50088">
    <property type="entry name" value="ANK_REPEAT"/>
    <property type="match status" value="1"/>
</dbReference>
<comment type="caution">
    <text evidence="4">The sequence shown here is derived from an EMBL/GenBank/DDBJ whole genome shotgun (WGS) entry which is preliminary data.</text>
</comment>
<accession>A0AA38M665</accession>
<reference evidence="4" key="1">
    <citation type="journal article" date="2023" name="G3 (Bethesda)">
        <title>Whole genome assemblies of Zophobas morio and Tenebrio molitor.</title>
        <authorList>
            <person name="Kaur S."/>
            <person name="Stinson S.A."/>
            <person name="diCenzo G.C."/>
        </authorList>
    </citation>
    <scope>NUCLEOTIDE SEQUENCE</scope>
    <source>
        <strain evidence="4">QUZm001</strain>
    </source>
</reference>
<feature type="repeat" description="ANK" evidence="3">
    <location>
        <begin position="126"/>
        <end position="158"/>
    </location>
</feature>
<dbReference type="InterPro" id="IPR002110">
    <property type="entry name" value="Ankyrin_rpt"/>
</dbReference>
<protein>
    <submittedName>
        <fullName evidence="4">Uncharacterized protein</fullName>
    </submittedName>
</protein>
<dbReference type="PANTHER" id="PTHR24201">
    <property type="entry name" value="ANK_REP_REGION DOMAIN-CONTAINING PROTEIN"/>
    <property type="match status" value="1"/>
</dbReference>
<dbReference type="InterPro" id="IPR050776">
    <property type="entry name" value="Ank_Repeat/CDKN_Inhibitor"/>
</dbReference>
<name>A0AA38M665_9CUCU</name>
<dbReference type="SUPFAM" id="SSF48403">
    <property type="entry name" value="Ankyrin repeat"/>
    <property type="match status" value="1"/>
</dbReference>
<keyword evidence="1" id="KW-0677">Repeat</keyword>
<dbReference type="PANTHER" id="PTHR24201:SF16">
    <property type="entry name" value="ANKYRIN-1-LIKE-RELATED"/>
    <property type="match status" value="1"/>
</dbReference>
<dbReference type="GO" id="GO:0005634">
    <property type="term" value="C:nucleus"/>
    <property type="evidence" value="ECO:0007669"/>
    <property type="project" value="TreeGrafter"/>
</dbReference>
<dbReference type="Gene3D" id="1.25.40.20">
    <property type="entry name" value="Ankyrin repeat-containing domain"/>
    <property type="match status" value="1"/>
</dbReference>
<evidence type="ECO:0000313" key="5">
    <source>
        <dbReference type="Proteomes" id="UP001168821"/>
    </source>
</evidence>
<sequence length="439" mass="50335">MEKKWLWDDWINPIPDTLPEVDSSNFHQKELALAVENNNSTHLKHLLETGGGISLTDAWNRTLIHFAVARNRLKALEVLLNADGAPIDAKDSPGGTALLNALGGHKELAAIKLIQKGANINVKDRKGNTPLFQAISNNCLKVCQLLLEMGVDPDVANYVGTTPLERELNYLVRDISSMNPHYLKLFMELFEDVLRDIILSCDFFGAFNLCLQDLNTSAQKISRAIENMTFLVNSHLSACVVRSINKRNTSSCHRFRIGSFFQMMGTLNDSQTQKVMIIISQLLTQGVRIDHFDAGIVYMKFGFCSLFKQMILMDIRQTSMPPRRKLLMSQLIYDVQLTIENFFLNSDQYVSDSLDIVLEHFCHHRLNEFLLHMNDKFKRKAKELPEVPLLIELARNEARKHLVDFYNIKNYGQLKFVLEMLQLPEMLNKLLTYEKKLYI</sequence>
<gene>
    <name evidence="4" type="ORF">Zmor_022615</name>
</gene>
<dbReference type="InterPro" id="IPR036770">
    <property type="entry name" value="Ankyrin_rpt-contain_sf"/>
</dbReference>
<evidence type="ECO:0000256" key="3">
    <source>
        <dbReference type="PROSITE-ProRule" id="PRU00023"/>
    </source>
</evidence>
<proteinExistence type="predicted"/>
<dbReference type="SMART" id="SM00248">
    <property type="entry name" value="ANK"/>
    <property type="match status" value="4"/>
</dbReference>
<evidence type="ECO:0000313" key="4">
    <source>
        <dbReference type="EMBL" id="KAJ3644916.1"/>
    </source>
</evidence>
<dbReference type="Pfam" id="PF12796">
    <property type="entry name" value="Ank_2"/>
    <property type="match status" value="1"/>
</dbReference>
<dbReference type="AlphaFoldDB" id="A0AA38M665"/>
<evidence type="ECO:0000256" key="1">
    <source>
        <dbReference type="ARBA" id="ARBA00022737"/>
    </source>
</evidence>
<dbReference type="PROSITE" id="PS50297">
    <property type="entry name" value="ANK_REP_REGION"/>
    <property type="match status" value="1"/>
</dbReference>
<dbReference type="EMBL" id="JALNTZ010000007">
    <property type="protein sequence ID" value="KAJ3644916.1"/>
    <property type="molecule type" value="Genomic_DNA"/>
</dbReference>
<organism evidence="4 5">
    <name type="scientific">Zophobas morio</name>
    <dbReference type="NCBI Taxonomy" id="2755281"/>
    <lineage>
        <taxon>Eukaryota</taxon>
        <taxon>Metazoa</taxon>
        <taxon>Ecdysozoa</taxon>
        <taxon>Arthropoda</taxon>
        <taxon>Hexapoda</taxon>
        <taxon>Insecta</taxon>
        <taxon>Pterygota</taxon>
        <taxon>Neoptera</taxon>
        <taxon>Endopterygota</taxon>
        <taxon>Coleoptera</taxon>
        <taxon>Polyphaga</taxon>
        <taxon>Cucujiformia</taxon>
        <taxon>Tenebrionidae</taxon>
        <taxon>Zophobas</taxon>
    </lineage>
</organism>